<dbReference type="EMBL" id="CABFNB010000097">
    <property type="protein sequence ID" value="VTZ61902.1"/>
    <property type="molecule type" value="Genomic_DNA"/>
</dbReference>
<gene>
    <name evidence="1" type="ORF">EMEDMD4_310151</name>
</gene>
<sequence length="256" mass="27473">MPAVDGSTAERLGPPRGSEASLRHVKRVRNLNATYLRIMSVPGMQIRTNGQTSIIGSALSTACFGGKALRSMKNLALVLAVATGLTGCASSSETGPSDGKGQTTAMDINRALQLAMDKCLPAAELQTVSAADLKQYGFKDSFLAGKNTVVVAVGPKVIIGFFPRQRYMVFTINHKHIFGENKGCKIELIDGSDFIGDVMIAILGKFTKESYGIKTVSRGLFEMTKGSTTINVSLTIIYETGNSILEVTVWRKETSR</sequence>
<organism evidence="1">
    <name type="scientific">Sinorhizobium medicae</name>
    <dbReference type="NCBI Taxonomy" id="110321"/>
    <lineage>
        <taxon>Bacteria</taxon>
        <taxon>Pseudomonadati</taxon>
        <taxon>Pseudomonadota</taxon>
        <taxon>Alphaproteobacteria</taxon>
        <taxon>Hyphomicrobiales</taxon>
        <taxon>Rhizobiaceae</taxon>
        <taxon>Sinorhizobium/Ensifer group</taxon>
        <taxon>Sinorhizobium</taxon>
    </lineage>
</organism>
<proteinExistence type="predicted"/>
<protein>
    <submittedName>
        <fullName evidence="1">Uncharacterized protein</fullName>
    </submittedName>
</protein>
<dbReference type="AlphaFoldDB" id="A0A508X237"/>
<dbReference type="Proteomes" id="UP000507954">
    <property type="component" value="Unassembled WGS sequence"/>
</dbReference>
<evidence type="ECO:0000313" key="1">
    <source>
        <dbReference type="EMBL" id="VTZ61902.1"/>
    </source>
</evidence>
<name>A0A508X237_9HYPH</name>
<reference evidence="1" key="1">
    <citation type="submission" date="2019-06" db="EMBL/GenBank/DDBJ databases">
        <authorList>
            <person name="Le Quere A."/>
            <person name="Colella S."/>
        </authorList>
    </citation>
    <scope>NUCLEOTIDE SEQUENCE</scope>
    <source>
        <strain evidence="1">EmedicaeMD41</strain>
    </source>
</reference>
<accession>A0A508X237</accession>